<dbReference type="RefSeq" id="WP_097278395.1">
    <property type="nucleotide sequence ID" value="NZ_OCNJ01000003.1"/>
</dbReference>
<dbReference type="SUPFAM" id="SSF52540">
    <property type="entry name" value="P-loop containing nucleoside triphosphate hydrolases"/>
    <property type="match status" value="1"/>
</dbReference>
<accession>A0A286GE42</accession>
<protein>
    <submittedName>
        <fullName evidence="2">Uncharacterized protein</fullName>
    </submittedName>
</protein>
<name>A0A286GE42_9PROT</name>
<dbReference type="AlphaFoldDB" id="A0A286GE42"/>
<reference evidence="2 3" key="1">
    <citation type="submission" date="2017-09" db="EMBL/GenBank/DDBJ databases">
        <authorList>
            <person name="Ehlers B."/>
            <person name="Leendertz F.H."/>
        </authorList>
    </citation>
    <scope>NUCLEOTIDE SEQUENCE [LARGE SCALE GENOMIC DNA]</scope>
    <source>
        <strain evidence="2 3">USBA 140</strain>
    </source>
</reference>
<feature type="region of interest" description="Disordered" evidence="1">
    <location>
        <begin position="876"/>
        <end position="895"/>
    </location>
</feature>
<keyword evidence="3" id="KW-1185">Reference proteome</keyword>
<evidence type="ECO:0000313" key="2">
    <source>
        <dbReference type="EMBL" id="SOD93284.1"/>
    </source>
</evidence>
<dbReference type="Gene3D" id="3.40.50.300">
    <property type="entry name" value="P-loop containing nucleotide triphosphate hydrolases"/>
    <property type="match status" value="1"/>
</dbReference>
<proteinExistence type="predicted"/>
<organism evidence="2 3">
    <name type="scientific">Caenispirillum bisanense</name>
    <dbReference type="NCBI Taxonomy" id="414052"/>
    <lineage>
        <taxon>Bacteria</taxon>
        <taxon>Pseudomonadati</taxon>
        <taxon>Pseudomonadota</taxon>
        <taxon>Alphaproteobacteria</taxon>
        <taxon>Rhodospirillales</taxon>
        <taxon>Novispirillaceae</taxon>
        <taxon>Caenispirillum</taxon>
    </lineage>
</organism>
<gene>
    <name evidence="2" type="ORF">SAMN05421508_10315</name>
</gene>
<dbReference type="InterPro" id="IPR027417">
    <property type="entry name" value="P-loop_NTPase"/>
</dbReference>
<dbReference type="Proteomes" id="UP000219621">
    <property type="component" value="Unassembled WGS sequence"/>
</dbReference>
<dbReference type="OrthoDB" id="8434746at2"/>
<dbReference type="EMBL" id="OCNJ01000003">
    <property type="protein sequence ID" value="SOD93284.1"/>
    <property type="molecule type" value="Genomic_DNA"/>
</dbReference>
<evidence type="ECO:0000256" key="1">
    <source>
        <dbReference type="SAM" id="MobiDB-lite"/>
    </source>
</evidence>
<evidence type="ECO:0000313" key="3">
    <source>
        <dbReference type="Proteomes" id="UP000219621"/>
    </source>
</evidence>
<sequence length="895" mass="101050">MAKEEQSTQDAGPSIYLDVRKSLDVRKLDAGKGANWDREFIQRTAFARLKKIVEEQLERAESTAKSSHPTILDRRHGAITIHGTRGSGKTTFVLNALDHLCEEKGGDLVSLGVIDPTLIGSKENLFLLILNRIQQKVCEAPQWRENAAGRDWEDALRKLAGGLCLLDGVGKDRQLADDQWEDAHYAMDQGLRKAGEGQSLEANFHDMIAKALVVLKKQAFIVALDDIDTNFEQGWTVLEILRRYLTSPRMIVVLSGDMDLYAMLVRGRQWEQFSEGLLRHDHQMAGPVETMVSHLQGQYLQKILPPAYRISLAKFSDVHDTVKIVLRDPPEEDGNTVEVERFLYEKFQTLSRYRGNAMVVAIEFILRQPVRTVVNLLSLMARDETALADTVENAKPDSKVELQRALIAQFSDIYARLHTDSDDLYRTDSGKFAAFLAEFLTRNDLWSTGHTLLPDLASDDVNLIFLVFAGMAGGYQALHALDYMLRICQFREVAVHYGRDLLDAKKLRGTIDYLALNRPGSLLELGRHMTVILRGADKPTAKALRSGTTLTLARRSRDTEATIRRLYGDYGTLVGPCPDSAPEFIRPFRNTVWEKTKDNKTARGLGEWYNTADSLLARLPSETATSLAALPFSRILKHSGERPTYASIHNVLGALADIVASPDRIKAILKNSAEIRAYAVMDFQDAEPPEDIEDDDKDDTSGLKQDQSADYLFYKALKAWRIVMAKTPPLPPYVMARIWTRFFYGLSAQDDDLDAKHYYLGHLLHRQIILFLNSIYVEELLHLSDYDKNVSLKNPVTRDTEFLRNLPSRKDRPPFFNAIARCPLWAAYLDPNAEVTCKLFSSILRKVVKVTYEVGETEVEFDNLFHLFNSVAVPEPQKARQANPGRQASKPRQGK</sequence>